<proteinExistence type="predicted"/>
<sequence length="105" mass="11972">MDDSKLKTTIDYVPAGKKKAKQYDAVVVEAVKDQYITVEVAEVSSFPMKLTWDKKLYSAVSFDNKISCDYTIIRDFTATKREVRGNTTQRKSEVVSRRTSGRPIK</sequence>
<name>A0A382ELA4_9ZZZZ</name>
<feature type="region of interest" description="Disordered" evidence="1">
    <location>
        <begin position="83"/>
        <end position="105"/>
    </location>
</feature>
<feature type="compositionally biased region" description="Basic and acidic residues" evidence="1">
    <location>
        <begin position="83"/>
        <end position="96"/>
    </location>
</feature>
<reference evidence="2" key="1">
    <citation type="submission" date="2018-05" db="EMBL/GenBank/DDBJ databases">
        <authorList>
            <person name="Lanie J.A."/>
            <person name="Ng W.-L."/>
            <person name="Kazmierczak K.M."/>
            <person name="Andrzejewski T.M."/>
            <person name="Davidsen T.M."/>
            <person name="Wayne K.J."/>
            <person name="Tettelin H."/>
            <person name="Glass J.I."/>
            <person name="Rusch D."/>
            <person name="Podicherti R."/>
            <person name="Tsui H.-C.T."/>
            <person name="Winkler M.E."/>
        </authorList>
    </citation>
    <scope>NUCLEOTIDE SEQUENCE</scope>
</reference>
<gene>
    <name evidence="2" type="ORF">METZ01_LOCUS204033</name>
</gene>
<dbReference type="EMBL" id="UINC01044989">
    <property type="protein sequence ID" value="SVB51179.1"/>
    <property type="molecule type" value="Genomic_DNA"/>
</dbReference>
<evidence type="ECO:0000256" key="1">
    <source>
        <dbReference type="SAM" id="MobiDB-lite"/>
    </source>
</evidence>
<dbReference type="AlphaFoldDB" id="A0A382ELA4"/>
<accession>A0A382ELA4</accession>
<evidence type="ECO:0000313" key="2">
    <source>
        <dbReference type="EMBL" id="SVB51179.1"/>
    </source>
</evidence>
<protein>
    <submittedName>
        <fullName evidence="2">Uncharacterized protein</fullName>
    </submittedName>
</protein>
<organism evidence="2">
    <name type="scientific">marine metagenome</name>
    <dbReference type="NCBI Taxonomy" id="408172"/>
    <lineage>
        <taxon>unclassified sequences</taxon>
        <taxon>metagenomes</taxon>
        <taxon>ecological metagenomes</taxon>
    </lineage>
</organism>